<dbReference type="GO" id="GO:0051539">
    <property type="term" value="F:4 iron, 4 sulfur cluster binding"/>
    <property type="evidence" value="ECO:0007669"/>
    <property type="project" value="UniProtKB-KW"/>
</dbReference>
<dbReference type="SUPFAM" id="SSF51905">
    <property type="entry name" value="FAD/NAD(P)-binding domain"/>
    <property type="match status" value="2"/>
</dbReference>
<accession>M1E6N1</accession>
<comment type="similarity">
    <text evidence="2">Belongs to the HdrA family.</text>
</comment>
<dbReference type="HOGENOM" id="CLU_009346_0_0_9"/>
<keyword evidence="6 10" id="KW-0560">Oxidoreductase</keyword>
<organism evidence="10 11">
    <name type="scientific">Thermodesulfobium narugense DSM 14796</name>
    <dbReference type="NCBI Taxonomy" id="747365"/>
    <lineage>
        <taxon>Bacteria</taxon>
        <taxon>Pseudomonadati</taxon>
        <taxon>Thermodesulfobiota</taxon>
        <taxon>Thermodesulfobiia</taxon>
        <taxon>Thermodesulfobiales</taxon>
        <taxon>Thermodesulfobiaceae</taxon>
        <taxon>Thermodesulfobium</taxon>
    </lineage>
</organism>
<dbReference type="OrthoDB" id="10014at2"/>
<dbReference type="RefSeq" id="WP_013755833.1">
    <property type="nucleotide sequence ID" value="NC_015499.1"/>
</dbReference>
<dbReference type="KEGG" id="tnr:Thena_0465"/>
<evidence type="ECO:0000256" key="1">
    <source>
        <dbReference type="ARBA" id="ARBA00001974"/>
    </source>
</evidence>
<feature type="domain" description="4Fe-4S ferredoxin-type" evidence="9">
    <location>
        <begin position="100"/>
        <end position="130"/>
    </location>
</feature>
<dbReference type="Pfam" id="PF07992">
    <property type="entry name" value="Pyr_redox_2"/>
    <property type="match status" value="1"/>
</dbReference>
<dbReference type="PANTHER" id="PTHR43498:SF1">
    <property type="entry name" value="COB--COM HETERODISULFIDE REDUCTASE IRON-SULFUR SUBUNIT A"/>
    <property type="match status" value="1"/>
</dbReference>
<keyword evidence="5" id="KW-0274">FAD</keyword>
<keyword evidence="4" id="KW-0479">Metal-binding</keyword>
<dbReference type="InterPro" id="IPR017896">
    <property type="entry name" value="4Fe4S_Fe-S-bd"/>
</dbReference>
<dbReference type="Pfam" id="PF14691">
    <property type="entry name" value="Fer4_20"/>
    <property type="match status" value="1"/>
</dbReference>
<dbReference type="Gene3D" id="3.50.50.60">
    <property type="entry name" value="FAD/NAD(P)-binding domain"/>
    <property type="match status" value="3"/>
</dbReference>
<evidence type="ECO:0000256" key="7">
    <source>
        <dbReference type="ARBA" id="ARBA00023004"/>
    </source>
</evidence>
<dbReference type="AlphaFoldDB" id="M1E6N1"/>
<comment type="cofactor">
    <cofactor evidence="1">
        <name>FAD</name>
        <dbReference type="ChEBI" id="CHEBI:57692"/>
    </cofactor>
</comment>
<evidence type="ECO:0000256" key="2">
    <source>
        <dbReference type="ARBA" id="ARBA00006561"/>
    </source>
</evidence>
<keyword evidence="3" id="KW-0004">4Fe-4S</keyword>
<dbReference type="Pfam" id="PF13450">
    <property type="entry name" value="NAD_binding_8"/>
    <property type="match status" value="1"/>
</dbReference>
<evidence type="ECO:0000256" key="8">
    <source>
        <dbReference type="ARBA" id="ARBA00023014"/>
    </source>
</evidence>
<dbReference type="eggNOG" id="COG0493">
    <property type="taxonomic scope" value="Bacteria"/>
</dbReference>
<dbReference type="STRING" id="747365.Thena_0465"/>
<keyword evidence="11" id="KW-1185">Reference proteome</keyword>
<dbReference type="EC" id="1.4.1.13" evidence="10"/>
<name>M1E6N1_9BACT</name>
<dbReference type="EMBL" id="CP002690">
    <property type="protein sequence ID" value="AEE14105.1"/>
    <property type="molecule type" value="Genomic_DNA"/>
</dbReference>
<dbReference type="InterPro" id="IPR023753">
    <property type="entry name" value="FAD/NAD-binding_dom"/>
</dbReference>
<evidence type="ECO:0000313" key="11">
    <source>
        <dbReference type="Proteomes" id="UP000011765"/>
    </source>
</evidence>
<dbReference type="SUPFAM" id="SSF46548">
    <property type="entry name" value="alpha-helical ferredoxin"/>
    <property type="match status" value="2"/>
</dbReference>
<reference evidence="10 11" key="1">
    <citation type="submission" date="2011-04" db="EMBL/GenBank/DDBJ databases">
        <title>The complete genome of Thermodesulfobium narugense DSM 14796.</title>
        <authorList>
            <consortium name="US DOE Joint Genome Institute (JGI-PGF)"/>
            <person name="Lucas S."/>
            <person name="Han J."/>
            <person name="Lapidus A."/>
            <person name="Bruce D."/>
            <person name="Goodwin L."/>
            <person name="Pitluck S."/>
            <person name="Peters L."/>
            <person name="Kyrpides N."/>
            <person name="Mavromatis K."/>
            <person name="Pagani I."/>
            <person name="Ivanova N."/>
            <person name="Ovchinnikova G."/>
            <person name="Zhang X."/>
            <person name="Saunders L."/>
            <person name="Detter J.C."/>
            <person name="Tapia R."/>
            <person name="Han C."/>
            <person name="Land M."/>
            <person name="Hauser L."/>
            <person name="Markowitz V."/>
            <person name="Cheng J.-F."/>
            <person name="Hugenholtz P."/>
            <person name="Woyke T."/>
            <person name="Wu D."/>
            <person name="Spring S."/>
            <person name="Schroeder M."/>
            <person name="Brambilla E."/>
            <person name="Klenk H.-P."/>
            <person name="Eisen J.A."/>
        </authorList>
    </citation>
    <scope>NUCLEOTIDE SEQUENCE [LARGE SCALE GENOMIC DNA]</scope>
    <source>
        <strain evidence="10 11">DSM 14796</strain>
    </source>
</reference>
<keyword evidence="5" id="KW-0285">Flavoprotein</keyword>
<sequence>MSDYKKFDALVIGGGIAGMESSILLGDMGFKVLLVEKESSIGGKMILLSKVFPTLDCSSCISTPKMAATAAHNNITILNYSEVEEIKKEKNSFIAKILKKATFVDPAKCTGCGQCELACTVPLLDQFNCDLIPRRAAYIAFPQAVPKKAVIERFGTSPCTFVCPVGVKAHGLVSLSRSGKFEEAYRLHLEDSPFVSTLSRICSAPCEKRCTRNQLEGSIPIRNIKRYIADKHFENSPTPQKIELKDLSDKRVAIVGSGPSGLSAAYYLAKKGYRVTIFESSDKLGGKLRLIPGYLLPKNLLDRDIEEITSYQNIEVKLNTKIFSLNTLKESGFDAVLLSTGTSYNEKDYPETLKQKNVIDAIKFLQDKDIHSTLNSKNVVVIGGNNIAMHCARVALRYKANVSIHFEKDRVDMSATKKEIDDATNEGVKLVLNSKLDEIDKADIIIYAMDPRPEQLVFDESNPNISELKVNEFYQTQIPWVFSCGDNVHGHSNILKAISSAKKAAFYLDLFLNNLDFGSEKFDDRLPAVKPNEIKDRYNSNFPKHMKFEPHLRTKDFNFEEIEQTISEEEVKKYATGCLDCGGCSECHQCVNICPANAIDFSIRDTRYEIEVDTVIVSTGFNLFNASKKEIFGFGRFPNVIDAMQMDRILAPTRPYNAVIRPSDGKVPSNIAMILCVGSRDRKVDNNICSRVCCMYSLKQAQLIMGALPTADLTIYYIDIRAFGKGYEEFYHQAKEMGIRFVKGKVARIEEDEENNLNLFYEDMEEDGQIKVANHDMVILSVGLLSNTTAFKPFKDMKLDSDNHMFVREVEENTEPAKTSIEGIFVAGTSSSIKDIPDSVVHAGAAAAQAAGYITKMRRGL</sequence>
<dbReference type="Proteomes" id="UP000011765">
    <property type="component" value="Chromosome"/>
</dbReference>
<dbReference type="GO" id="GO:0004355">
    <property type="term" value="F:glutamate synthase (NADPH) activity"/>
    <property type="evidence" value="ECO:0007669"/>
    <property type="project" value="UniProtKB-EC"/>
</dbReference>
<dbReference type="InterPro" id="IPR009051">
    <property type="entry name" value="Helical_ferredxn"/>
</dbReference>
<protein>
    <submittedName>
        <fullName evidence="10">Glutamate synthase (NADPH)</fullName>
        <ecNumber evidence="10">1.4.1.13</ecNumber>
    </submittedName>
</protein>
<dbReference type="InterPro" id="IPR036188">
    <property type="entry name" value="FAD/NAD-bd_sf"/>
</dbReference>
<dbReference type="PROSITE" id="PS00198">
    <property type="entry name" value="4FE4S_FER_1"/>
    <property type="match status" value="1"/>
</dbReference>
<evidence type="ECO:0000256" key="5">
    <source>
        <dbReference type="ARBA" id="ARBA00022827"/>
    </source>
</evidence>
<evidence type="ECO:0000313" key="10">
    <source>
        <dbReference type="EMBL" id="AEE14105.1"/>
    </source>
</evidence>
<evidence type="ECO:0000256" key="6">
    <source>
        <dbReference type="ARBA" id="ARBA00023002"/>
    </source>
</evidence>
<keyword evidence="8" id="KW-0411">Iron-sulfur</keyword>
<dbReference type="InterPro" id="IPR039650">
    <property type="entry name" value="HdrA-like"/>
</dbReference>
<keyword evidence="7" id="KW-0408">Iron</keyword>
<evidence type="ECO:0000256" key="3">
    <source>
        <dbReference type="ARBA" id="ARBA00022485"/>
    </source>
</evidence>
<dbReference type="Gene3D" id="1.10.1060.10">
    <property type="entry name" value="Alpha-helical ferredoxin"/>
    <property type="match status" value="1"/>
</dbReference>
<evidence type="ECO:0000259" key="9">
    <source>
        <dbReference type="PROSITE" id="PS51379"/>
    </source>
</evidence>
<proteinExistence type="inferred from homology"/>
<dbReference type="Gene3D" id="3.40.50.720">
    <property type="entry name" value="NAD(P)-binding Rossmann-like Domain"/>
    <property type="match status" value="1"/>
</dbReference>
<feature type="domain" description="4Fe-4S ferredoxin-type" evidence="9">
    <location>
        <begin position="575"/>
        <end position="604"/>
    </location>
</feature>
<evidence type="ECO:0000256" key="4">
    <source>
        <dbReference type="ARBA" id="ARBA00022723"/>
    </source>
</evidence>
<dbReference type="InterPro" id="IPR028261">
    <property type="entry name" value="DPD_II"/>
</dbReference>
<dbReference type="PANTHER" id="PTHR43498">
    <property type="entry name" value="FERREDOXIN:COB-COM HETERODISULFIDE REDUCTASE SUBUNIT A"/>
    <property type="match status" value="1"/>
</dbReference>
<dbReference type="GO" id="GO:0046872">
    <property type="term" value="F:metal ion binding"/>
    <property type="evidence" value="ECO:0007669"/>
    <property type="project" value="UniProtKB-KW"/>
</dbReference>
<gene>
    <name evidence="10" type="ORF">Thena_0465</name>
</gene>
<dbReference type="PRINTS" id="PR00419">
    <property type="entry name" value="ADXRDTASE"/>
</dbReference>
<dbReference type="InterPro" id="IPR017900">
    <property type="entry name" value="4Fe4S_Fe_S_CS"/>
</dbReference>
<dbReference type="SUPFAM" id="SSF51971">
    <property type="entry name" value="Nucleotide-binding domain"/>
    <property type="match status" value="1"/>
</dbReference>
<dbReference type="PROSITE" id="PS51379">
    <property type="entry name" value="4FE4S_FER_2"/>
    <property type="match status" value="2"/>
</dbReference>
<dbReference type="eggNOG" id="COG1148">
    <property type="taxonomic scope" value="Bacteria"/>
</dbReference>